<evidence type="ECO:0000313" key="1">
    <source>
        <dbReference type="EMBL" id="EDZ71303.1"/>
    </source>
</evidence>
<sequence length="130" mass="14369">MHWTHLNPYLLAICETSFISQVSNSALLTFTPCKYRPAFSRGYSKMCSSNESSQYSATAVTLWVYSILAKSLRLMFIAASCLKSCFSPASAWFLSTSALGPVECFEQTTKVPSSKPDIKMIQPLAFIVTS</sequence>
<dbReference type="AlphaFoldDB" id="B5VL90"/>
<name>B5VL90_YEAS6</name>
<proteinExistence type="predicted"/>
<dbReference type="EMBL" id="ABSV01001302">
    <property type="protein sequence ID" value="EDZ71303.1"/>
    <property type="molecule type" value="Genomic_DNA"/>
</dbReference>
<gene>
    <name evidence="1" type="ORF">AWRI1631_101150</name>
</gene>
<reference evidence="1 2" key="1">
    <citation type="journal article" date="2008" name="FEMS Yeast Res.">
        <title>Comparative genome analysis of a Saccharomyces cerevisiae wine strain.</title>
        <authorList>
            <person name="Borneman A.R."/>
            <person name="Forgan A.H."/>
            <person name="Pretorius I.S."/>
            <person name="Chambers P.J."/>
        </authorList>
    </citation>
    <scope>NUCLEOTIDE SEQUENCE [LARGE SCALE GENOMIC DNA]</scope>
    <source>
        <strain evidence="1 2">AWRI1631</strain>
    </source>
</reference>
<organism evidence="1 2">
    <name type="scientific">Saccharomyces cerevisiae (strain AWRI1631)</name>
    <name type="common">Baker's yeast</name>
    <dbReference type="NCBI Taxonomy" id="545124"/>
    <lineage>
        <taxon>Eukaryota</taxon>
        <taxon>Fungi</taxon>
        <taxon>Dikarya</taxon>
        <taxon>Ascomycota</taxon>
        <taxon>Saccharomycotina</taxon>
        <taxon>Saccharomycetes</taxon>
        <taxon>Saccharomycetales</taxon>
        <taxon>Saccharomycetaceae</taxon>
        <taxon>Saccharomyces</taxon>
    </lineage>
</organism>
<evidence type="ECO:0000313" key="2">
    <source>
        <dbReference type="Proteomes" id="UP000008988"/>
    </source>
</evidence>
<comment type="caution">
    <text evidence="1">The sequence shown here is derived from an EMBL/GenBank/DDBJ whole genome shotgun (WGS) entry which is preliminary data.</text>
</comment>
<protein>
    <submittedName>
        <fullName evidence="1">Uncharacterized protein</fullName>
    </submittedName>
</protein>
<accession>B5VL90</accession>
<dbReference type="Proteomes" id="UP000008988">
    <property type="component" value="Unassembled WGS sequence"/>
</dbReference>